<protein>
    <submittedName>
        <fullName evidence="1">Uncharacterized protein</fullName>
    </submittedName>
</protein>
<proteinExistence type="predicted"/>
<dbReference type="EMBL" id="MPJW01000060">
    <property type="protein sequence ID" value="OLU42374.1"/>
    <property type="molecule type" value="Genomic_DNA"/>
</dbReference>
<evidence type="ECO:0000313" key="2">
    <source>
        <dbReference type="Proteomes" id="UP000186341"/>
    </source>
</evidence>
<evidence type="ECO:0000313" key="1">
    <source>
        <dbReference type="EMBL" id="OLU42374.1"/>
    </source>
</evidence>
<organism evidence="1 2">
    <name type="scientific">Ileibacterium valens</name>
    <dbReference type="NCBI Taxonomy" id="1862668"/>
    <lineage>
        <taxon>Bacteria</taxon>
        <taxon>Bacillati</taxon>
        <taxon>Bacillota</taxon>
        <taxon>Erysipelotrichia</taxon>
        <taxon>Erysipelotrichales</taxon>
        <taxon>Erysipelotrichaceae</taxon>
        <taxon>Ileibacterium</taxon>
    </lineage>
</organism>
<dbReference type="Proteomes" id="UP000186341">
    <property type="component" value="Unassembled WGS sequence"/>
</dbReference>
<name>A0A1U7NIJ0_9FIRM</name>
<dbReference type="RefSeq" id="WP_075817826.1">
    <property type="nucleotide sequence ID" value="NZ_CAJUTZ010000101.1"/>
</dbReference>
<dbReference type="AlphaFoldDB" id="A0A1U7NIJ0"/>
<dbReference type="InterPro" id="IPR011055">
    <property type="entry name" value="Dup_hybrid_motif"/>
</dbReference>
<gene>
    <name evidence="1" type="ORF">BO222_01745</name>
</gene>
<comment type="caution">
    <text evidence="1">The sequence shown here is derived from an EMBL/GenBank/DDBJ whole genome shotgun (WGS) entry which is preliminary data.</text>
</comment>
<dbReference type="SUPFAM" id="SSF51261">
    <property type="entry name" value="Duplicated hybrid motif"/>
    <property type="match status" value="1"/>
</dbReference>
<sequence>MWKFIEDLKKDIEAGANEIADNIADPQASKEAEQKALHLGKSAVKNNQVLALEDGTVEMINQDQDQIEIYMDNGHGYGIQFPFGPVGYKVEVSPNEKVHKGQVLVTFGPDEDKARVYAFTPDLVRVLSHTHYTIQ</sequence>
<reference evidence="1 2" key="1">
    <citation type="submission" date="2016-11" db="EMBL/GenBank/DDBJ databases">
        <title>Description of two novel members of the family Erysipelotrichaceae: Ileibacterium lipovorans gen. nov., sp. nov. and Dubosiella newyorkensis, gen. nov., sp. nov.</title>
        <authorList>
            <person name="Cox L.M."/>
            <person name="Sohn J."/>
            <person name="Tyrrell K.L."/>
            <person name="Citron D.M."/>
            <person name="Lawson P.A."/>
            <person name="Patel N.B."/>
            <person name="Iizumi T."/>
            <person name="Perez-Perez G.I."/>
            <person name="Goldstein E.J."/>
            <person name="Blaser M.J."/>
        </authorList>
    </citation>
    <scope>NUCLEOTIDE SEQUENCE [LARGE SCALE GENOMIC DNA]</scope>
    <source>
        <strain evidence="1 2">NYU-BL-A3</strain>
    </source>
</reference>
<accession>A0A1U7NIJ0</accession>
<keyword evidence="2" id="KW-1185">Reference proteome</keyword>
<dbReference type="GeneID" id="82201961"/>